<dbReference type="KEGG" id="dvl:Dvul_1312"/>
<dbReference type="RefSeq" id="WP_010939136.1">
    <property type="nucleotide sequence ID" value="NC_008751.1"/>
</dbReference>
<dbReference type="PANTHER" id="PTHR43080">
    <property type="entry name" value="CBS DOMAIN-CONTAINING PROTEIN CBSX3, MITOCHONDRIAL"/>
    <property type="match status" value="1"/>
</dbReference>
<name>A0A0H3A9Y6_NITV4</name>
<dbReference type="Proteomes" id="UP000009173">
    <property type="component" value="Chromosome"/>
</dbReference>
<evidence type="ECO:0000313" key="4">
    <source>
        <dbReference type="EMBL" id="ABM28330.1"/>
    </source>
</evidence>
<dbReference type="EMBL" id="CP000527">
    <property type="protein sequence ID" value="ABM28330.1"/>
    <property type="molecule type" value="Genomic_DNA"/>
</dbReference>
<accession>A0A0H3A9Y6</accession>
<evidence type="ECO:0000256" key="2">
    <source>
        <dbReference type="PROSITE-ProRule" id="PRU00703"/>
    </source>
</evidence>
<dbReference type="InterPro" id="IPR000644">
    <property type="entry name" value="CBS_dom"/>
</dbReference>
<dbReference type="SMR" id="A0A0H3A9Y6"/>
<proteinExistence type="predicted"/>
<dbReference type="AlphaFoldDB" id="A0A0H3A9Y6"/>
<dbReference type="CDD" id="cd04584">
    <property type="entry name" value="CBS_pair_AcuB_like"/>
    <property type="match status" value="1"/>
</dbReference>
<organism evidence="4 5">
    <name type="scientific">Nitratidesulfovibrio vulgaris (strain DP4)</name>
    <name type="common">Desulfovibrio vulgaris</name>
    <dbReference type="NCBI Taxonomy" id="391774"/>
    <lineage>
        <taxon>Bacteria</taxon>
        <taxon>Pseudomonadati</taxon>
        <taxon>Thermodesulfobacteriota</taxon>
        <taxon>Desulfovibrionia</taxon>
        <taxon>Desulfovibrionales</taxon>
        <taxon>Desulfovibrionaceae</taxon>
        <taxon>Nitratidesulfovibrio</taxon>
    </lineage>
</organism>
<dbReference type="InterPro" id="IPR046342">
    <property type="entry name" value="CBS_dom_sf"/>
</dbReference>
<dbReference type="SMART" id="SM00116">
    <property type="entry name" value="CBS"/>
    <property type="match status" value="2"/>
</dbReference>
<dbReference type="PROSITE" id="PS51371">
    <property type="entry name" value="CBS"/>
    <property type="match status" value="2"/>
</dbReference>
<dbReference type="SUPFAM" id="SSF54631">
    <property type="entry name" value="CBS-domain pair"/>
    <property type="match status" value="1"/>
</dbReference>
<protein>
    <submittedName>
        <fullName evidence="4">Putative signal transduction protein with CBS domains</fullName>
    </submittedName>
</protein>
<feature type="domain" description="CBS" evidence="3">
    <location>
        <begin position="83"/>
        <end position="138"/>
    </location>
</feature>
<sequence length="142" mass="15614">MIYIADLMTTNLFTLKRSDSLRDARSLMQLARIRHIPIVDGRGGFVGLLTHRDILSATISRFADVDEHIQGEIDAGIPVGEIMQTDVVTVPPSMMLRDAAEILLHNKYGCLPVLEGERLVGIVTEADFLKLTISLLDAVAES</sequence>
<dbReference type="InterPro" id="IPR051257">
    <property type="entry name" value="Diverse_CBS-Domain"/>
</dbReference>
<feature type="domain" description="CBS" evidence="3">
    <location>
        <begin position="8"/>
        <end position="65"/>
    </location>
</feature>
<reference evidence="5" key="1">
    <citation type="journal article" date="2009" name="Environ. Microbiol.">
        <title>Contribution of mobile genetic elements to Desulfovibrio vulgaris genome plasticity.</title>
        <authorList>
            <person name="Walker C.B."/>
            <person name="Stolyar S."/>
            <person name="Chivian D."/>
            <person name="Pinel N."/>
            <person name="Gabster J.A."/>
            <person name="Dehal P.S."/>
            <person name="He Z."/>
            <person name="Yang Z.K."/>
            <person name="Yen H.C."/>
            <person name="Zhou J."/>
            <person name="Wall J.D."/>
            <person name="Hazen T.C."/>
            <person name="Arkin A.P."/>
            <person name="Stahl D.A."/>
        </authorList>
    </citation>
    <scope>NUCLEOTIDE SEQUENCE [LARGE SCALE GENOMIC DNA]</scope>
    <source>
        <strain evidence="5">DP4</strain>
    </source>
</reference>
<evidence type="ECO:0000256" key="1">
    <source>
        <dbReference type="ARBA" id="ARBA00023122"/>
    </source>
</evidence>
<dbReference type="Gene3D" id="3.10.580.10">
    <property type="entry name" value="CBS-domain"/>
    <property type="match status" value="1"/>
</dbReference>
<dbReference type="HOGENOM" id="CLU_040681_9_1_7"/>
<evidence type="ECO:0000313" key="5">
    <source>
        <dbReference type="Proteomes" id="UP000009173"/>
    </source>
</evidence>
<gene>
    <name evidence="4" type="ordered locus">Dvul_1312</name>
</gene>
<evidence type="ECO:0000259" key="3">
    <source>
        <dbReference type="PROSITE" id="PS51371"/>
    </source>
</evidence>
<dbReference type="PANTHER" id="PTHR43080:SF2">
    <property type="entry name" value="CBS DOMAIN-CONTAINING PROTEIN"/>
    <property type="match status" value="1"/>
</dbReference>
<dbReference type="Pfam" id="PF00571">
    <property type="entry name" value="CBS"/>
    <property type="match status" value="2"/>
</dbReference>
<keyword evidence="1 2" id="KW-0129">CBS domain</keyword>